<comment type="caution">
    <text evidence="2">The sequence shown here is derived from an EMBL/GenBank/DDBJ whole genome shotgun (WGS) entry which is preliminary data.</text>
</comment>
<accession>A0A317N2C7</accession>
<feature type="signal peptide" evidence="1">
    <location>
        <begin position="1"/>
        <end position="26"/>
    </location>
</feature>
<evidence type="ECO:0000313" key="3">
    <source>
        <dbReference type="Proteomes" id="UP000246569"/>
    </source>
</evidence>
<dbReference type="Proteomes" id="UP000246569">
    <property type="component" value="Unassembled WGS sequence"/>
</dbReference>
<sequence>MAKHAQPLMRGLLMAAALLVTVSALAAESLDGEYVSAQGGERQLTISGSDSADAVAVDMEVSVPQADATSCIAEFSAAAERQGNRLEMQLSEDDIDAECRVSIVVAGRKATVSEQGEGCSAYHGMACPFAATLERR</sequence>
<evidence type="ECO:0000313" key="2">
    <source>
        <dbReference type="EMBL" id="PWV63453.1"/>
    </source>
</evidence>
<dbReference type="EMBL" id="QGTJ01000003">
    <property type="protein sequence ID" value="PWV63453.1"/>
    <property type="molecule type" value="Genomic_DNA"/>
</dbReference>
<protein>
    <submittedName>
        <fullName evidence="2">Uncharacterized protein</fullName>
    </submittedName>
</protein>
<dbReference type="AlphaFoldDB" id="A0A317N2C7"/>
<keyword evidence="3" id="KW-1185">Reference proteome</keyword>
<reference evidence="2 3" key="1">
    <citation type="submission" date="2018-05" db="EMBL/GenBank/DDBJ databases">
        <title>Genomic Encyclopedia of Type Strains, Phase IV (KMG-IV): sequencing the most valuable type-strain genomes for metagenomic binning, comparative biology and taxonomic classification.</title>
        <authorList>
            <person name="Goeker M."/>
        </authorList>
    </citation>
    <scope>NUCLEOTIDE SEQUENCE [LARGE SCALE GENOMIC DNA]</scope>
    <source>
        <strain evidence="2 3">DSM 23606</strain>
    </source>
</reference>
<dbReference type="RefSeq" id="WP_146213256.1">
    <property type="nucleotide sequence ID" value="NZ_QGTJ01000003.1"/>
</dbReference>
<keyword evidence="1" id="KW-0732">Signal</keyword>
<name>A0A317N2C7_9GAMM</name>
<feature type="chain" id="PRO_5016347604" evidence="1">
    <location>
        <begin position="27"/>
        <end position="136"/>
    </location>
</feature>
<evidence type="ECO:0000256" key="1">
    <source>
        <dbReference type="SAM" id="SignalP"/>
    </source>
</evidence>
<organism evidence="2 3">
    <name type="scientific">Plasticicumulans acidivorans</name>
    <dbReference type="NCBI Taxonomy" id="886464"/>
    <lineage>
        <taxon>Bacteria</taxon>
        <taxon>Pseudomonadati</taxon>
        <taxon>Pseudomonadota</taxon>
        <taxon>Gammaproteobacteria</taxon>
        <taxon>Candidatus Competibacteraceae</taxon>
        <taxon>Plasticicumulans</taxon>
    </lineage>
</organism>
<proteinExistence type="predicted"/>
<gene>
    <name evidence="2" type="ORF">C7443_103382</name>
</gene>